<proteinExistence type="predicted"/>
<reference evidence="1 2" key="1">
    <citation type="submission" date="2017-12" db="EMBL/GenBank/DDBJ databases">
        <title>Streptomyces populusis sp. nov., a novel endophytic actinobacterium isolated from stems of Populus adenopoda Maxim.</title>
        <authorList>
            <person name="Wang Z."/>
        </authorList>
    </citation>
    <scope>NUCLEOTIDE SEQUENCE [LARGE SCALE GENOMIC DNA]</scope>
    <source>
        <strain evidence="1 2">A249</strain>
    </source>
</reference>
<evidence type="ECO:0000313" key="1">
    <source>
        <dbReference type="EMBL" id="PKT68650.1"/>
    </source>
</evidence>
<dbReference type="EMBL" id="PJOS01000102">
    <property type="protein sequence ID" value="PKT68650.1"/>
    <property type="molecule type" value="Genomic_DNA"/>
</dbReference>
<evidence type="ECO:0000313" key="2">
    <source>
        <dbReference type="Proteomes" id="UP000236178"/>
    </source>
</evidence>
<dbReference type="OrthoDB" id="2988699at2"/>
<comment type="caution">
    <text evidence="1">The sequence shown here is derived from an EMBL/GenBank/DDBJ whole genome shotgun (WGS) entry which is preliminary data.</text>
</comment>
<organism evidence="1 2">
    <name type="scientific">Streptomyces populi</name>
    <dbReference type="NCBI Taxonomy" id="2058924"/>
    <lineage>
        <taxon>Bacteria</taxon>
        <taxon>Bacillati</taxon>
        <taxon>Actinomycetota</taxon>
        <taxon>Actinomycetes</taxon>
        <taxon>Kitasatosporales</taxon>
        <taxon>Streptomycetaceae</taxon>
        <taxon>Streptomyces</taxon>
    </lineage>
</organism>
<evidence type="ECO:0008006" key="3">
    <source>
        <dbReference type="Google" id="ProtNLM"/>
    </source>
</evidence>
<keyword evidence="2" id="KW-1185">Reference proteome</keyword>
<accession>A0A2I0SFE9</accession>
<dbReference type="AlphaFoldDB" id="A0A2I0SFE9"/>
<gene>
    <name evidence="1" type="ORF">CW362_33985</name>
</gene>
<name>A0A2I0SFE9_9ACTN</name>
<sequence>MHFMLGQNSEAGKLFEEARKIDREDRPRPPFLYSQSLFRYGYFLIETGHADQVLDEAERDQEWGTNGQDSSLLSRAIRLLVLGAARLSLMEREVRSTDFVHGTQEILDDAVAMFRTAGYADYSVRGLLERARFYRLRHQIEDDDYIRAQEDLDRASSEAERGQMDLLRADILLERAASYREFTRMMTDAEREALKGRLSGLLKEVGELVRTMQYARRDGWLKELVD</sequence>
<dbReference type="Proteomes" id="UP000236178">
    <property type="component" value="Unassembled WGS sequence"/>
</dbReference>
<protein>
    <recommendedName>
        <fullName evidence="3">MalT-like TPR region domain-containing protein</fullName>
    </recommendedName>
</protein>